<dbReference type="Pfam" id="PF12307">
    <property type="entry name" value="DUF3631"/>
    <property type="match status" value="1"/>
</dbReference>
<evidence type="ECO:0000313" key="3">
    <source>
        <dbReference type="Proteomes" id="UP000663400"/>
    </source>
</evidence>
<protein>
    <submittedName>
        <fullName evidence="2">DUF3631 domain-containing protein</fullName>
    </submittedName>
</protein>
<dbReference type="InterPro" id="IPR022081">
    <property type="entry name" value="DUF3631"/>
</dbReference>
<sequence length="503" mass="54077">MSDQRTRATCSTADHDVRCVYGARLLDAIHAFLGQFIAYPSEHAHVAHTIWIVHTHSMSAWVSTPRLAFLSPEPESGKSRALEVTEQLVPRPLNSFSVTSAYLFRSIADEGGLPTLLYDEVDAVFGPRAGEHEDLRALLNSGHRRYAKVGRCEVRGNTIVQKEWPVYAAVALAGLGALPDTLLSRSIVIPMRRRAPGESVMPFRVRDCAAEADGLRSQLEQWADFARDELVCARPAMPPGVQDRAADCWEPLLAIADAVGGDWPALAREAASAMVANARQNPPSLGVQLLADIRLIFEKTDVGTTLSTANLIGELCGLDESRWAELRGKAITPLGLARLLKPYSIFPKVLRFGPSEARGYERAAFVDAWQRYLPPSSGGGVTPVTLETPSGCAVSAGSQQAGAVMEVTAVETDVPAVESSRTVTPVTAVTPYLDDGAGEDRIAALIAEHTTGDEVDALDLVDAAERDGLPVDAIWPALEHHGWRVIGGGVYRHAPPLNGEAVP</sequence>
<dbReference type="EMBL" id="CP071517">
    <property type="protein sequence ID" value="QSX75611.1"/>
    <property type="molecule type" value="Genomic_DNA"/>
</dbReference>
<keyword evidence="3" id="KW-1185">Reference proteome</keyword>
<proteinExistence type="predicted"/>
<organism evidence="2 3">
    <name type="scientific">Lysobacter arenosi</name>
    <dbReference type="NCBI Taxonomy" id="2795387"/>
    <lineage>
        <taxon>Bacteria</taxon>
        <taxon>Pseudomonadati</taxon>
        <taxon>Pseudomonadota</taxon>
        <taxon>Gammaproteobacteria</taxon>
        <taxon>Lysobacterales</taxon>
        <taxon>Lysobacteraceae</taxon>
        <taxon>Lysobacter</taxon>
    </lineage>
</organism>
<dbReference type="Proteomes" id="UP000663400">
    <property type="component" value="Chromosome"/>
</dbReference>
<feature type="domain" description="DUF3631" evidence="1">
    <location>
        <begin position="191"/>
        <end position="372"/>
    </location>
</feature>
<accession>A0ABX7RFF8</accession>
<reference evidence="2 3" key="1">
    <citation type="submission" date="2021-02" db="EMBL/GenBank/DDBJ databases">
        <title>Lysobacter arenosi sp. nov., isolated from soil of gangwondo yeongwol, south Korea.</title>
        <authorList>
            <person name="Kim K.R."/>
            <person name="Kim K.H."/>
            <person name="Jeon C.O."/>
        </authorList>
    </citation>
    <scope>NUCLEOTIDE SEQUENCE [LARGE SCALE GENOMIC DNA]</scope>
    <source>
        <strain evidence="2 3">R7</strain>
    </source>
</reference>
<evidence type="ECO:0000313" key="2">
    <source>
        <dbReference type="EMBL" id="QSX75611.1"/>
    </source>
</evidence>
<name>A0ABX7RFF8_9GAMM</name>
<dbReference type="RefSeq" id="WP_200604967.1">
    <property type="nucleotide sequence ID" value="NZ_CP071517.1"/>
</dbReference>
<evidence type="ECO:0000259" key="1">
    <source>
        <dbReference type="Pfam" id="PF12307"/>
    </source>
</evidence>
<gene>
    <name evidence="2" type="ORF">HIV01_003505</name>
</gene>